<keyword evidence="3" id="KW-1185">Reference proteome</keyword>
<dbReference type="Proteomes" id="UP001230426">
    <property type="component" value="Unassembled WGS sequence"/>
</dbReference>
<evidence type="ECO:0000256" key="1">
    <source>
        <dbReference type="SAM" id="MobiDB-lite"/>
    </source>
</evidence>
<accession>A0ABT9RN15</accession>
<name>A0ABT9RN15_9ACTN</name>
<feature type="region of interest" description="Disordered" evidence="1">
    <location>
        <begin position="1"/>
        <end position="33"/>
    </location>
</feature>
<evidence type="ECO:0000313" key="2">
    <source>
        <dbReference type="EMBL" id="MDP9870216.1"/>
    </source>
</evidence>
<sequence length="33" mass="3953">MATGALPLESTHLRFEQRTRPSRRPTRKENMRQ</sequence>
<comment type="caution">
    <text evidence="2">The sequence shown here is derived from an EMBL/GenBank/DDBJ whole genome shotgun (WGS) entry which is preliminary data.</text>
</comment>
<gene>
    <name evidence="2" type="ORF">J2S55_009482</name>
</gene>
<evidence type="ECO:0000313" key="3">
    <source>
        <dbReference type="Proteomes" id="UP001230426"/>
    </source>
</evidence>
<organism evidence="2 3">
    <name type="scientific">Streptosporangium brasiliense</name>
    <dbReference type="NCBI Taxonomy" id="47480"/>
    <lineage>
        <taxon>Bacteria</taxon>
        <taxon>Bacillati</taxon>
        <taxon>Actinomycetota</taxon>
        <taxon>Actinomycetes</taxon>
        <taxon>Streptosporangiales</taxon>
        <taxon>Streptosporangiaceae</taxon>
        <taxon>Streptosporangium</taxon>
    </lineage>
</organism>
<dbReference type="EMBL" id="JAUSRB010000002">
    <property type="protein sequence ID" value="MDP9870216.1"/>
    <property type="molecule type" value="Genomic_DNA"/>
</dbReference>
<reference evidence="2 3" key="1">
    <citation type="submission" date="2023-07" db="EMBL/GenBank/DDBJ databases">
        <title>Sequencing the genomes of 1000 actinobacteria strains.</title>
        <authorList>
            <person name="Klenk H.-P."/>
        </authorList>
    </citation>
    <scope>NUCLEOTIDE SEQUENCE [LARGE SCALE GENOMIC DNA]</scope>
    <source>
        <strain evidence="2 3">DSM 44109</strain>
    </source>
</reference>
<protein>
    <submittedName>
        <fullName evidence="2">Uncharacterized protein</fullName>
    </submittedName>
</protein>
<proteinExistence type="predicted"/>